<dbReference type="Proteomes" id="UP000297998">
    <property type="component" value="Unassembled WGS sequence"/>
</dbReference>
<keyword evidence="4" id="KW-1185">Reference proteome</keyword>
<dbReference type="Pfam" id="PF12771">
    <property type="entry name" value="SusD-like_2"/>
    <property type="match status" value="1"/>
</dbReference>
<keyword evidence="3" id="KW-0449">Lipoprotein</keyword>
<feature type="signal peptide" evidence="2">
    <location>
        <begin position="1"/>
        <end position="22"/>
    </location>
</feature>
<dbReference type="PROSITE" id="PS51257">
    <property type="entry name" value="PROKAR_LIPOPROTEIN"/>
    <property type="match status" value="1"/>
</dbReference>
<keyword evidence="2" id="KW-0732">Signal</keyword>
<dbReference type="Gene3D" id="1.25.40.390">
    <property type="match status" value="1"/>
</dbReference>
<accession>A0A4Z1BDL9</accession>
<keyword evidence="1" id="KW-0175">Coiled coil</keyword>
<gene>
    <name evidence="3" type="ORF">E4J94_00295</name>
</gene>
<dbReference type="InterPro" id="IPR041662">
    <property type="entry name" value="SusD-like_2"/>
</dbReference>
<feature type="chain" id="PRO_5021231468" evidence="2">
    <location>
        <begin position="23"/>
        <end position="547"/>
    </location>
</feature>
<evidence type="ECO:0000256" key="2">
    <source>
        <dbReference type="SAM" id="SignalP"/>
    </source>
</evidence>
<dbReference type="OrthoDB" id="725917at2"/>
<organism evidence="3 4">
    <name type="scientific">Empedobacter tilapiae</name>
    <dbReference type="NCBI Taxonomy" id="2491114"/>
    <lineage>
        <taxon>Bacteria</taxon>
        <taxon>Pseudomonadati</taxon>
        <taxon>Bacteroidota</taxon>
        <taxon>Flavobacteriia</taxon>
        <taxon>Flavobacteriales</taxon>
        <taxon>Weeksellaceae</taxon>
        <taxon>Empedobacter</taxon>
    </lineage>
</organism>
<dbReference type="InterPro" id="IPR011990">
    <property type="entry name" value="TPR-like_helical_dom_sf"/>
</dbReference>
<sequence length="547" mass="62183">MKKVKILLVALSLGFTSLGLTSCDTNFEEINGNPNNPEEVPMSTLFNGTNRYLIEQTRNGWWSARISLPWMQYSAQNIYLDEDRYAYRDAGQAQAGWLESFRAASNYKQIIKYAQDPDYLKRYNYADGENTIASARIMLAYTFDNLITHFGDVPYWSYGNQDPDFQALDIDKFKTPVYASQEKIYKDLLKELKEAEAQLSASKEGIQGDLIYDGDIAAWKKFANSLRLRIANRVKAKLPEANDHIKDAIAKGVITQNAENAQMAFENSSANGNPFWKMYYTGTARIDFFPNRTFVTLLKGEKGTFKKVDPRLFKFAAPKGMNWAEYNKGENFWYSPDIDNDRKRGLGMTKNNLSDYVGLPYGIPNSLKAQVEDYFKFNLFSPDVLNATRPEIFIEASEVNFILSEVNGWSQAEYVKGIELSMDKWGVAKSDITTYLAGLPTANQENVLVQKYIALFMQADEAWNEYRRTGYPNSSILLMPGAQGTLMDGVTTYTFTPQRSGNVVAKDIPARLRYPALQQTLNGKNWEVAKEKLSNKDEIDSKLFFAK</sequence>
<dbReference type="EMBL" id="SRPE01000001">
    <property type="protein sequence ID" value="TGN30049.1"/>
    <property type="molecule type" value="Genomic_DNA"/>
</dbReference>
<evidence type="ECO:0000256" key="1">
    <source>
        <dbReference type="SAM" id="Coils"/>
    </source>
</evidence>
<dbReference type="SUPFAM" id="SSF48452">
    <property type="entry name" value="TPR-like"/>
    <property type="match status" value="1"/>
</dbReference>
<feature type="coiled-coil region" evidence="1">
    <location>
        <begin position="178"/>
        <end position="205"/>
    </location>
</feature>
<dbReference type="AlphaFoldDB" id="A0A4Z1BDL9"/>
<comment type="caution">
    <text evidence="3">The sequence shown here is derived from an EMBL/GenBank/DDBJ whole genome shotgun (WGS) entry which is preliminary data.</text>
</comment>
<evidence type="ECO:0000313" key="4">
    <source>
        <dbReference type="Proteomes" id="UP000297998"/>
    </source>
</evidence>
<proteinExistence type="predicted"/>
<protein>
    <submittedName>
        <fullName evidence="3">SusD/RagB family nutrient-binding outer membrane lipoprotein</fullName>
    </submittedName>
</protein>
<reference evidence="3 4" key="1">
    <citation type="submission" date="2019-03" db="EMBL/GenBank/DDBJ databases">
        <title>Empedobacter tilapiae sp. nov., isolated from an intestine of Nile tilapia Oreochromis niloticus.</title>
        <authorList>
            <person name="Kim Y.-O."/>
            <person name="Yoon J.-H."/>
        </authorList>
    </citation>
    <scope>NUCLEOTIDE SEQUENCE [LARGE SCALE GENOMIC DNA]</scope>
    <source>
        <strain evidence="3 4">MRS2</strain>
    </source>
</reference>
<name>A0A4Z1BDL9_9FLAO</name>
<evidence type="ECO:0000313" key="3">
    <source>
        <dbReference type="EMBL" id="TGN30049.1"/>
    </source>
</evidence>
<dbReference type="RefSeq" id="WP_135833919.1">
    <property type="nucleotide sequence ID" value="NZ_SRPE01000001.1"/>
</dbReference>